<feature type="transmembrane region" description="Helical" evidence="6">
    <location>
        <begin position="430"/>
        <end position="452"/>
    </location>
</feature>
<feature type="transmembrane region" description="Helical" evidence="6">
    <location>
        <begin position="73"/>
        <end position="99"/>
    </location>
</feature>
<organism evidence="8 9">
    <name type="scientific">Microbacterium rhizomatis</name>
    <dbReference type="NCBI Taxonomy" id="1631477"/>
    <lineage>
        <taxon>Bacteria</taxon>
        <taxon>Bacillati</taxon>
        <taxon>Actinomycetota</taxon>
        <taxon>Actinomycetes</taxon>
        <taxon>Micrococcales</taxon>
        <taxon>Microbacteriaceae</taxon>
        <taxon>Microbacterium</taxon>
    </lineage>
</organism>
<dbReference type="Gene3D" id="1.20.1250.20">
    <property type="entry name" value="MFS general substrate transporter like domains"/>
    <property type="match status" value="2"/>
</dbReference>
<feature type="transmembrane region" description="Helical" evidence="6">
    <location>
        <begin position="7"/>
        <end position="28"/>
    </location>
</feature>
<evidence type="ECO:0000256" key="5">
    <source>
        <dbReference type="ARBA" id="ARBA00023136"/>
    </source>
</evidence>
<feature type="transmembrane region" description="Helical" evidence="6">
    <location>
        <begin position="330"/>
        <end position="350"/>
    </location>
</feature>
<protein>
    <submittedName>
        <fullName evidence="8">MFS transporter</fullName>
    </submittedName>
</protein>
<dbReference type="PROSITE" id="PS50850">
    <property type="entry name" value="MFS"/>
    <property type="match status" value="1"/>
</dbReference>
<dbReference type="CDD" id="cd17504">
    <property type="entry name" value="MFS_MMR_MDR_like"/>
    <property type="match status" value="1"/>
</dbReference>
<dbReference type="OrthoDB" id="4484751at2"/>
<proteinExistence type="predicted"/>
<dbReference type="AlphaFoldDB" id="A0A5J5J1Y3"/>
<dbReference type="PANTHER" id="PTHR42718">
    <property type="entry name" value="MAJOR FACILITATOR SUPERFAMILY MULTIDRUG TRANSPORTER MFSC"/>
    <property type="match status" value="1"/>
</dbReference>
<accession>A0A5J5J1Y3</accession>
<evidence type="ECO:0000259" key="7">
    <source>
        <dbReference type="PROSITE" id="PS50850"/>
    </source>
</evidence>
<dbReference type="PANTHER" id="PTHR42718:SF9">
    <property type="entry name" value="MAJOR FACILITATOR SUPERFAMILY MULTIDRUG TRANSPORTER MFSC"/>
    <property type="match status" value="1"/>
</dbReference>
<keyword evidence="4 6" id="KW-1133">Transmembrane helix</keyword>
<dbReference type="RefSeq" id="WP_150449588.1">
    <property type="nucleotide sequence ID" value="NZ_VYSA01000002.1"/>
</dbReference>
<name>A0A5J5J1Y3_9MICO</name>
<evidence type="ECO:0000256" key="4">
    <source>
        <dbReference type="ARBA" id="ARBA00022989"/>
    </source>
</evidence>
<keyword evidence="9" id="KW-1185">Reference proteome</keyword>
<dbReference type="GO" id="GO:0022857">
    <property type="term" value="F:transmembrane transporter activity"/>
    <property type="evidence" value="ECO:0007669"/>
    <property type="project" value="InterPro"/>
</dbReference>
<reference evidence="9" key="1">
    <citation type="submission" date="2019-09" db="EMBL/GenBank/DDBJ databases">
        <title>Mumia zhuanghuii sp. nov. isolated from the intestinal contents of plateau pika (Ochotona curzoniae) in the Qinghai-Tibet plateau of China.</title>
        <authorList>
            <person name="Tian Z."/>
        </authorList>
    </citation>
    <scope>NUCLEOTIDE SEQUENCE [LARGE SCALE GENOMIC DNA]</scope>
    <source>
        <strain evidence="9">JCM 30598</strain>
    </source>
</reference>
<evidence type="ECO:0000256" key="2">
    <source>
        <dbReference type="ARBA" id="ARBA00022448"/>
    </source>
</evidence>
<dbReference type="InterPro" id="IPR011701">
    <property type="entry name" value="MFS"/>
</dbReference>
<keyword evidence="2" id="KW-0813">Transport</keyword>
<dbReference type="SUPFAM" id="SSF103473">
    <property type="entry name" value="MFS general substrate transporter"/>
    <property type="match status" value="2"/>
</dbReference>
<feature type="transmembrane region" description="Helical" evidence="6">
    <location>
        <begin position="191"/>
        <end position="210"/>
    </location>
</feature>
<keyword evidence="5 6" id="KW-0472">Membrane</keyword>
<dbReference type="Proteomes" id="UP000325827">
    <property type="component" value="Unassembled WGS sequence"/>
</dbReference>
<gene>
    <name evidence="8" type="ORF">F6B43_12990</name>
</gene>
<comment type="caution">
    <text evidence="8">The sequence shown here is derived from an EMBL/GenBank/DDBJ whole genome shotgun (WGS) entry which is preliminary data.</text>
</comment>
<dbReference type="InterPro" id="IPR036259">
    <property type="entry name" value="MFS_trans_sf"/>
</dbReference>
<feature type="transmembrane region" description="Helical" evidence="6">
    <location>
        <begin position="129"/>
        <end position="152"/>
    </location>
</feature>
<feature type="transmembrane region" description="Helical" evidence="6">
    <location>
        <begin position="292"/>
        <end position="318"/>
    </location>
</feature>
<dbReference type="EMBL" id="VYSA01000002">
    <property type="protein sequence ID" value="KAA9108556.1"/>
    <property type="molecule type" value="Genomic_DNA"/>
</dbReference>
<evidence type="ECO:0000256" key="6">
    <source>
        <dbReference type="SAM" id="Phobius"/>
    </source>
</evidence>
<feature type="domain" description="Major facilitator superfamily (MFS) profile" evidence="7">
    <location>
        <begin position="7"/>
        <end position="456"/>
    </location>
</feature>
<feature type="transmembrane region" description="Helical" evidence="6">
    <location>
        <begin position="43"/>
        <end position="61"/>
    </location>
</feature>
<evidence type="ECO:0000256" key="1">
    <source>
        <dbReference type="ARBA" id="ARBA00004651"/>
    </source>
</evidence>
<comment type="subcellular location">
    <subcellularLocation>
        <location evidence="1">Cell membrane</location>
        <topology evidence="1">Multi-pass membrane protein</topology>
    </subcellularLocation>
</comment>
<feature type="transmembrane region" description="Helical" evidence="6">
    <location>
        <begin position="222"/>
        <end position="240"/>
    </location>
</feature>
<feature type="transmembrane region" description="Helical" evidence="6">
    <location>
        <begin position="356"/>
        <end position="374"/>
    </location>
</feature>
<dbReference type="GO" id="GO:0005886">
    <property type="term" value="C:plasma membrane"/>
    <property type="evidence" value="ECO:0007669"/>
    <property type="project" value="UniProtKB-SubCell"/>
</dbReference>
<feature type="transmembrane region" description="Helical" evidence="6">
    <location>
        <begin position="158"/>
        <end position="179"/>
    </location>
</feature>
<feature type="transmembrane region" description="Helical" evidence="6">
    <location>
        <begin position="260"/>
        <end position="280"/>
    </location>
</feature>
<dbReference type="InterPro" id="IPR020846">
    <property type="entry name" value="MFS_dom"/>
</dbReference>
<evidence type="ECO:0000256" key="3">
    <source>
        <dbReference type="ARBA" id="ARBA00022692"/>
    </source>
</evidence>
<dbReference type="Pfam" id="PF07690">
    <property type="entry name" value="MFS_1"/>
    <property type="match status" value="2"/>
</dbReference>
<keyword evidence="3 6" id="KW-0812">Transmembrane</keyword>
<evidence type="ECO:0000313" key="8">
    <source>
        <dbReference type="EMBL" id="KAA9108556.1"/>
    </source>
</evidence>
<evidence type="ECO:0000313" key="9">
    <source>
        <dbReference type="Proteomes" id="UP000325827"/>
    </source>
</evidence>
<sequence length="467" mass="48379">MPRQGVIVAVLAYTGLVSSFMFTLMVPIQSKLPELLNSSREDTAWVVTSTLLAAAVITPIAGRLGDMYGKRRIVLVLLLVMVAGSVIAAFAPGIVWIIVGRTLQGAIVGVVPLGISILRDVLHENRVDSAIALISATLGVGGALGLPISALITERSDWHFLFWVAAGLGVLGFVLVLWIVPVSVLRTAGRFDFVGAAGLAVGLIGILLAVSRGNSWGWTSPATLATGLGGLVVLLVWGWFELRIGEPLLDLRVAARPAVLLTNIASVAMGFSLFASNVVYPQMLELPVATGAGFGLSLLAASFIIMPSGIVMMVLSPVAGGLARRTGPKLLLIIGATALLAAYSFSLVFASEVWHILIANVLIGVGIGFGYASMPMLIMRSVPQSETGASNGLNALFRSLGTSVAAAVVGAVLASYSVDFGGTQVPTSTAFTLSLILGGAAAVVALVVGLFIPTRRAAQERHPSLPE</sequence>